<keyword evidence="4 7" id="KW-0812">Transmembrane</keyword>
<protein>
    <submittedName>
        <fullName evidence="9">Aquaporin family protein</fullName>
    </submittedName>
</protein>
<evidence type="ECO:0000256" key="7">
    <source>
        <dbReference type="RuleBase" id="RU000477"/>
    </source>
</evidence>
<dbReference type="NCBIfam" id="TIGR00861">
    <property type="entry name" value="MIP"/>
    <property type="match status" value="1"/>
</dbReference>
<dbReference type="InterPro" id="IPR023271">
    <property type="entry name" value="Aquaporin-like"/>
</dbReference>
<dbReference type="PRINTS" id="PR00783">
    <property type="entry name" value="MINTRINSICP"/>
</dbReference>
<dbReference type="AlphaFoldDB" id="A0A937KDW2"/>
<proteinExistence type="inferred from homology"/>
<dbReference type="InterPro" id="IPR022357">
    <property type="entry name" value="MIP_CS"/>
</dbReference>
<feature type="transmembrane region" description="Helical" evidence="8">
    <location>
        <begin position="213"/>
        <end position="233"/>
    </location>
</feature>
<keyword evidence="3 7" id="KW-0813">Transport</keyword>
<comment type="similarity">
    <text evidence="2 7">Belongs to the MIP/aquaporin (TC 1.A.8) family.</text>
</comment>
<dbReference type="Gene3D" id="1.20.1080.10">
    <property type="entry name" value="Glycerol uptake facilitator protein"/>
    <property type="match status" value="1"/>
</dbReference>
<dbReference type="GO" id="GO:0015254">
    <property type="term" value="F:glycerol channel activity"/>
    <property type="evidence" value="ECO:0007669"/>
    <property type="project" value="TreeGrafter"/>
</dbReference>
<name>A0A937KDW2_9BACT</name>
<dbReference type="InterPro" id="IPR050363">
    <property type="entry name" value="MIP/Aquaporin"/>
</dbReference>
<feature type="transmembrane region" description="Helical" evidence="8">
    <location>
        <begin position="6"/>
        <end position="27"/>
    </location>
</feature>
<feature type="transmembrane region" description="Helical" evidence="8">
    <location>
        <begin position="86"/>
        <end position="104"/>
    </location>
</feature>
<evidence type="ECO:0000256" key="2">
    <source>
        <dbReference type="ARBA" id="ARBA00006175"/>
    </source>
</evidence>
<evidence type="ECO:0000256" key="5">
    <source>
        <dbReference type="ARBA" id="ARBA00022989"/>
    </source>
</evidence>
<evidence type="ECO:0000256" key="6">
    <source>
        <dbReference type="ARBA" id="ARBA00023136"/>
    </source>
</evidence>
<accession>A0A937KDW2</accession>
<dbReference type="PANTHER" id="PTHR43829">
    <property type="entry name" value="AQUAPORIN OR AQUAGLYCEROPORIN RELATED"/>
    <property type="match status" value="1"/>
</dbReference>
<reference evidence="9" key="1">
    <citation type="submission" date="2021-01" db="EMBL/GenBank/DDBJ databases">
        <title>Fulvivirga kasyanovii gen. nov., sp nov., a novel member of the phylum Bacteroidetes isolated from seawater in a mussel farm.</title>
        <authorList>
            <person name="Zhao L.-H."/>
            <person name="Wang Z.-J."/>
        </authorList>
    </citation>
    <scope>NUCLEOTIDE SEQUENCE</scope>
    <source>
        <strain evidence="9">29W222</strain>
    </source>
</reference>
<organism evidence="9 10">
    <name type="scientific">Fulvivirga marina</name>
    <dbReference type="NCBI Taxonomy" id="2494733"/>
    <lineage>
        <taxon>Bacteria</taxon>
        <taxon>Pseudomonadati</taxon>
        <taxon>Bacteroidota</taxon>
        <taxon>Cytophagia</taxon>
        <taxon>Cytophagales</taxon>
        <taxon>Fulvivirgaceae</taxon>
        <taxon>Fulvivirga</taxon>
    </lineage>
</organism>
<dbReference type="Proteomes" id="UP000614216">
    <property type="component" value="Unassembled WGS sequence"/>
</dbReference>
<evidence type="ECO:0000256" key="4">
    <source>
        <dbReference type="ARBA" id="ARBA00022692"/>
    </source>
</evidence>
<dbReference type="PANTHER" id="PTHR43829:SF9">
    <property type="entry name" value="AQUAPORIN-9"/>
    <property type="match status" value="1"/>
</dbReference>
<feature type="transmembrane region" description="Helical" evidence="8">
    <location>
        <begin position="163"/>
        <end position="184"/>
    </location>
</feature>
<dbReference type="InterPro" id="IPR000425">
    <property type="entry name" value="MIP"/>
</dbReference>
<evidence type="ECO:0000256" key="1">
    <source>
        <dbReference type="ARBA" id="ARBA00004141"/>
    </source>
</evidence>
<feature type="transmembrane region" description="Helical" evidence="8">
    <location>
        <begin position="240"/>
        <end position="258"/>
    </location>
</feature>
<keyword evidence="6 8" id="KW-0472">Membrane</keyword>
<evidence type="ECO:0000256" key="3">
    <source>
        <dbReference type="ARBA" id="ARBA00022448"/>
    </source>
</evidence>
<dbReference type="PROSITE" id="PS00221">
    <property type="entry name" value="MIP"/>
    <property type="match status" value="1"/>
</dbReference>
<evidence type="ECO:0000313" key="10">
    <source>
        <dbReference type="Proteomes" id="UP000614216"/>
    </source>
</evidence>
<evidence type="ECO:0000313" key="9">
    <source>
        <dbReference type="EMBL" id="MBL6449072.1"/>
    </source>
</evidence>
<sequence>MSVYLGEFIGTMLLITLGGGVVAGVVLKGTISEGAGWLVIVVGWGLAVSFAIYAVGNISAAHINPAVTVGLAFIGEFPWNKVPGYVLSQILGAFVGGTIVWLHYLPHWGKTEDVGAKLGVFCTAPAIRSYAANFVSEMIATMVLVIGVLFVGANKLTEGLNPLVIGGLVMVIGLGLGGTTGFAINPARDFGPRLAHFLLPISGKGKSDWTYSWVPIIAPLLGGALGAALYRILFDQQMDLIYFAVVVLAVLSAVFAIVKDQQNKIKTQK</sequence>
<dbReference type="SUPFAM" id="SSF81338">
    <property type="entry name" value="Aquaporin-like"/>
    <property type="match status" value="1"/>
</dbReference>
<dbReference type="GO" id="GO:0005886">
    <property type="term" value="C:plasma membrane"/>
    <property type="evidence" value="ECO:0007669"/>
    <property type="project" value="TreeGrafter"/>
</dbReference>
<dbReference type="EMBL" id="JAEUGD010000066">
    <property type="protein sequence ID" value="MBL6449072.1"/>
    <property type="molecule type" value="Genomic_DNA"/>
</dbReference>
<gene>
    <name evidence="9" type="ORF">JMN32_22360</name>
</gene>
<feature type="transmembrane region" description="Helical" evidence="8">
    <location>
        <begin position="34"/>
        <end position="55"/>
    </location>
</feature>
<keyword evidence="5 8" id="KW-1133">Transmembrane helix</keyword>
<feature type="transmembrane region" description="Helical" evidence="8">
    <location>
        <begin position="130"/>
        <end position="151"/>
    </location>
</feature>
<evidence type="ECO:0000256" key="8">
    <source>
        <dbReference type="SAM" id="Phobius"/>
    </source>
</evidence>
<comment type="subcellular location">
    <subcellularLocation>
        <location evidence="1">Membrane</location>
        <topology evidence="1">Multi-pass membrane protein</topology>
    </subcellularLocation>
</comment>
<keyword evidence="10" id="KW-1185">Reference proteome</keyword>
<dbReference type="Pfam" id="PF00230">
    <property type="entry name" value="MIP"/>
    <property type="match status" value="1"/>
</dbReference>
<comment type="caution">
    <text evidence="9">The sequence shown here is derived from an EMBL/GenBank/DDBJ whole genome shotgun (WGS) entry which is preliminary data.</text>
</comment>
<dbReference type="RefSeq" id="WP_202858602.1">
    <property type="nucleotide sequence ID" value="NZ_JAEUGD010000066.1"/>
</dbReference>